<evidence type="ECO:0000313" key="4">
    <source>
        <dbReference type="EMBL" id="ATQ78120.1"/>
    </source>
</evidence>
<evidence type="ECO:0000259" key="3">
    <source>
        <dbReference type="Pfam" id="PF10988"/>
    </source>
</evidence>
<evidence type="ECO:0000313" key="5">
    <source>
        <dbReference type="Proteomes" id="UP000229897"/>
    </source>
</evidence>
<dbReference type="Pfam" id="PF10988">
    <property type="entry name" value="DUF2807"/>
    <property type="match status" value="1"/>
</dbReference>
<feature type="region of interest" description="Disordered" evidence="1">
    <location>
        <begin position="237"/>
        <end position="259"/>
    </location>
</feature>
<dbReference type="Gene3D" id="2.160.20.120">
    <property type="match status" value="1"/>
</dbReference>
<evidence type="ECO:0000256" key="1">
    <source>
        <dbReference type="SAM" id="MobiDB-lite"/>
    </source>
</evidence>
<feature type="signal peptide" evidence="2">
    <location>
        <begin position="1"/>
        <end position="29"/>
    </location>
</feature>
<dbReference type="PANTHER" id="PTHR39200">
    <property type="entry name" value="HYPOTHETICAL EXPORTED PROTEIN"/>
    <property type="match status" value="1"/>
</dbReference>
<protein>
    <submittedName>
        <fullName evidence="4">DUF2807 domain-containing protein</fullName>
    </submittedName>
</protein>
<name>A0A2D2DT15_9BURK</name>
<gene>
    <name evidence="4" type="ORF">CR152_29120</name>
</gene>
<accession>A0A2D2DT15</accession>
<keyword evidence="2" id="KW-0732">Signal</keyword>
<feature type="chain" id="PRO_5013588398" evidence="2">
    <location>
        <begin position="30"/>
        <end position="259"/>
    </location>
</feature>
<proteinExistence type="predicted"/>
<dbReference type="Proteomes" id="UP000229897">
    <property type="component" value="Chromosome"/>
</dbReference>
<dbReference type="RefSeq" id="WP_099880868.1">
    <property type="nucleotide sequence ID" value="NZ_CP024608.1"/>
</dbReference>
<dbReference type="InterPro" id="IPR021255">
    <property type="entry name" value="DUF2807"/>
</dbReference>
<evidence type="ECO:0000256" key="2">
    <source>
        <dbReference type="SAM" id="SignalP"/>
    </source>
</evidence>
<dbReference type="KEGG" id="mass:CR152_29120"/>
<sequence length="259" mass="26526">MTRASTTRFALRHLILAAALACALPASHAAGGDWFSGDKVQGSTIVKRETRALGHFTGVALSLPAKVEVRIGNTESVSIETDDNLLPLVETVIENGTLQLRPNKRNLSFKTRHMKIVVQAKSLEHIAIGGSGSIDADTLRGDKVSINVGGSGSIVLNGIEADNVIIAVGGSGSLTSGPGSLNKVSIAIGGSGDVNIGKVKARDAKISVAGSGEAIVWASDSLNTSIAGSGDVKYYGDPTVSKSTAGSGTTRRLGDAPQR</sequence>
<dbReference type="PANTHER" id="PTHR39200:SF1">
    <property type="entry name" value="AUTO-TRANSPORTER ADHESIN HEAD GIN DOMAIN-CONTAINING PROTEIN-RELATED"/>
    <property type="match status" value="1"/>
</dbReference>
<dbReference type="EMBL" id="CP024608">
    <property type="protein sequence ID" value="ATQ78120.1"/>
    <property type="molecule type" value="Genomic_DNA"/>
</dbReference>
<dbReference type="AlphaFoldDB" id="A0A2D2DT15"/>
<reference evidence="4" key="1">
    <citation type="submission" date="2017-10" db="EMBL/GenBank/DDBJ databases">
        <title>Massilia psychrophilum sp. nov., a novel purple-pigmented bacterium isolated from Tianshan glacier, Xinjiang Municipality, China.</title>
        <authorList>
            <person name="Wang H."/>
        </authorList>
    </citation>
    <scope>NUCLEOTIDE SEQUENCE [LARGE SCALE GENOMIC DNA]</scope>
    <source>
        <strain evidence="4">B2</strain>
    </source>
</reference>
<feature type="compositionally biased region" description="Polar residues" evidence="1">
    <location>
        <begin position="240"/>
        <end position="250"/>
    </location>
</feature>
<dbReference type="OrthoDB" id="8885859at2"/>
<organism evidence="4 5">
    <name type="scientific">Massilia violaceinigra</name>
    <dbReference type="NCBI Taxonomy" id="2045208"/>
    <lineage>
        <taxon>Bacteria</taxon>
        <taxon>Pseudomonadati</taxon>
        <taxon>Pseudomonadota</taxon>
        <taxon>Betaproteobacteria</taxon>
        <taxon>Burkholderiales</taxon>
        <taxon>Oxalobacteraceae</taxon>
        <taxon>Telluria group</taxon>
        <taxon>Massilia</taxon>
    </lineage>
</organism>
<feature type="domain" description="Putative auto-transporter adhesin head GIN" evidence="3">
    <location>
        <begin position="55"/>
        <end position="238"/>
    </location>
</feature>
<keyword evidence="5" id="KW-1185">Reference proteome</keyword>